<feature type="domain" description="DUF5675" evidence="1">
    <location>
        <begin position="5"/>
        <end position="121"/>
    </location>
</feature>
<reference evidence="2 3" key="1">
    <citation type="submission" date="2020-07" db="EMBL/GenBank/DDBJ databases">
        <title>Taxonomic proposal: Crassvirales, a new order of highly abundant and diverse bacterial viruses.</title>
        <authorList>
            <person name="Shkoporov A.N."/>
            <person name="Stockdale S.R."/>
            <person name="Guerin E."/>
            <person name="Ross R.P."/>
            <person name="Hill C."/>
        </authorList>
    </citation>
    <scope>NUCLEOTIDE SEQUENCE [LARGE SCALE GENOMIC DNA]</scope>
</reference>
<dbReference type="Proteomes" id="UP000593838">
    <property type="component" value="Segment"/>
</dbReference>
<evidence type="ECO:0000313" key="3">
    <source>
        <dbReference type="Proteomes" id="UP000593838"/>
    </source>
</evidence>
<dbReference type="RefSeq" id="YP_010110223.1">
    <property type="nucleotide sequence ID" value="NC_055868.1"/>
</dbReference>
<keyword evidence="3" id="KW-1185">Reference proteome</keyword>
<protein>
    <submittedName>
        <fullName evidence="2">Transpeptidase catalytic domain protein</fullName>
    </submittedName>
</protein>
<dbReference type="EMBL" id="MT774375">
    <property type="protein sequence ID" value="QOR58065.1"/>
    <property type="molecule type" value="Genomic_DNA"/>
</dbReference>
<evidence type="ECO:0000259" key="1">
    <source>
        <dbReference type="Pfam" id="PF18925"/>
    </source>
</evidence>
<dbReference type="Pfam" id="PF18925">
    <property type="entry name" value="DUF5675"/>
    <property type="match status" value="1"/>
</dbReference>
<proteinExistence type="predicted"/>
<accession>A0A7M1RUG1</accession>
<dbReference type="GeneID" id="65128517"/>
<sequence>MELKLNRIFLGSSATIGELYVDGEHIADTLEDRVRPEGEKVYGKTAIPEGTYEVKLTYSPRFKKILPEILNVPNFSGIRIHSLNKAEESEGCIGVGEWNGKDTNWISNSRIAFNELMSLLQKAANNKEKITITINNLWK</sequence>
<dbReference type="InterPro" id="IPR043732">
    <property type="entry name" value="DUF5675"/>
</dbReference>
<evidence type="ECO:0000313" key="2">
    <source>
        <dbReference type="EMBL" id="QOR58065.1"/>
    </source>
</evidence>
<name>A0A7M1RUG1_9CAUD</name>
<dbReference type="KEGG" id="vg:65128517"/>
<organism evidence="2 3">
    <name type="scientific">uncultured phage cr50_1</name>
    <dbReference type="NCBI Taxonomy" id="2772059"/>
    <lineage>
        <taxon>Viruses</taxon>
        <taxon>Duplodnaviria</taxon>
        <taxon>Heunggongvirae</taxon>
        <taxon>Uroviricota</taxon>
        <taxon>Caudoviricetes</taxon>
        <taxon>Crassvirales</taxon>
        <taxon>Suoliviridae</taxon>
        <taxon>Boorivirinae</taxon>
        <taxon>Cohcovirus</taxon>
        <taxon>Cohcovirus hiberniae</taxon>
    </lineage>
</organism>